<dbReference type="EMBL" id="QEAS01000003">
    <property type="protein sequence ID" value="PWG81775.1"/>
    <property type="molecule type" value="Genomic_DNA"/>
</dbReference>
<keyword evidence="2" id="KW-1185">Reference proteome</keyword>
<accession>A0A2U2PK43</accession>
<sequence>MCKIVYARKTLLNGYHTHLFAKVVFFYIRKKEIQFNFAQAKKSAFPGSDVRLTFRLILFKNT</sequence>
<evidence type="ECO:0000313" key="2">
    <source>
        <dbReference type="Proteomes" id="UP000245647"/>
    </source>
</evidence>
<protein>
    <submittedName>
        <fullName evidence="1">Uncharacterized protein</fullName>
    </submittedName>
</protein>
<gene>
    <name evidence="1" type="ORF">DDR33_05285</name>
</gene>
<dbReference type="AlphaFoldDB" id="A0A2U2PK43"/>
<comment type="caution">
    <text evidence="1">The sequence shown here is derived from an EMBL/GenBank/DDBJ whole genome shotgun (WGS) entry which is preliminary data.</text>
</comment>
<dbReference type="Proteomes" id="UP000245647">
    <property type="component" value="Unassembled WGS sequence"/>
</dbReference>
<reference evidence="1 2" key="1">
    <citation type="submission" date="2018-04" db="EMBL/GenBank/DDBJ databases">
        <title>Pedobacter chongqingensis sp. nov., isolated from a rottenly hemp rope.</title>
        <authorList>
            <person name="Cai Y."/>
        </authorList>
    </citation>
    <scope>NUCLEOTIDE SEQUENCE [LARGE SCALE GENOMIC DNA]</scope>
    <source>
        <strain evidence="1 2">FJ4-8</strain>
    </source>
</reference>
<name>A0A2U2PK43_9SPHI</name>
<proteinExistence type="predicted"/>
<evidence type="ECO:0000313" key="1">
    <source>
        <dbReference type="EMBL" id="PWG81775.1"/>
    </source>
</evidence>
<organism evidence="1 2">
    <name type="scientific">Pararcticibacter amylolyticus</name>
    <dbReference type="NCBI Taxonomy" id="2173175"/>
    <lineage>
        <taxon>Bacteria</taxon>
        <taxon>Pseudomonadati</taxon>
        <taxon>Bacteroidota</taxon>
        <taxon>Sphingobacteriia</taxon>
        <taxon>Sphingobacteriales</taxon>
        <taxon>Sphingobacteriaceae</taxon>
        <taxon>Pararcticibacter</taxon>
    </lineage>
</organism>